<sequence length="171" mass="18916">MKAVPKVNTDGLYLEDELVDDAFSGVVPFYAQPETSGQDTDIEPTTPEPAGYTVGVPITTPGLYKPCFDLAAWETYQASVYEAKEAYIAALHDWQTKGKDVGEQPVYVAPAQPEGLWKEGLTPEEIAELTKQPEPQPKLREELTNTQMAMADMYEQMLAMQAELTALKEGR</sequence>
<protein>
    <recommendedName>
        <fullName evidence="3">Phage protein</fullName>
    </recommendedName>
</protein>
<name>A0ABU0KTM4_9BACL</name>
<comment type="caution">
    <text evidence="1">The sequence shown here is derived from an EMBL/GenBank/DDBJ whole genome shotgun (WGS) entry which is preliminary data.</text>
</comment>
<accession>A0ABU0KTM4</accession>
<dbReference type="Proteomes" id="UP001242811">
    <property type="component" value="Unassembled WGS sequence"/>
</dbReference>
<organism evidence="1 2">
    <name type="scientific">Paenibacillus brasilensis</name>
    <dbReference type="NCBI Taxonomy" id="128574"/>
    <lineage>
        <taxon>Bacteria</taxon>
        <taxon>Bacillati</taxon>
        <taxon>Bacillota</taxon>
        <taxon>Bacilli</taxon>
        <taxon>Bacillales</taxon>
        <taxon>Paenibacillaceae</taxon>
        <taxon>Paenibacillus</taxon>
    </lineage>
</organism>
<keyword evidence="2" id="KW-1185">Reference proteome</keyword>
<reference evidence="1 2" key="1">
    <citation type="submission" date="2023-07" db="EMBL/GenBank/DDBJ databases">
        <title>Genomic Encyclopedia of Type Strains, Phase IV (KMG-IV): sequencing the most valuable type-strain genomes for metagenomic binning, comparative biology and taxonomic classification.</title>
        <authorList>
            <person name="Goeker M."/>
        </authorList>
    </citation>
    <scope>NUCLEOTIDE SEQUENCE [LARGE SCALE GENOMIC DNA]</scope>
    <source>
        <strain evidence="1 2">DSM 14914</strain>
    </source>
</reference>
<dbReference type="RefSeq" id="WP_152380863.1">
    <property type="nucleotide sequence ID" value="NZ_CP045298.1"/>
</dbReference>
<proteinExistence type="predicted"/>
<evidence type="ECO:0008006" key="3">
    <source>
        <dbReference type="Google" id="ProtNLM"/>
    </source>
</evidence>
<evidence type="ECO:0000313" key="2">
    <source>
        <dbReference type="Proteomes" id="UP001242811"/>
    </source>
</evidence>
<dbReference type="EMBL" id="JAUSWA010000004">
    <property type="protein sequence ID" value="MDQ0492786.1"/>
    <property type="molecule type" value="Genomic_DNA"/>
</dbReference>
<gene>
    <name evidence="1" type="ORF">QOZ95_000936</name>
</gene>
<evidence type="ECO:0000313" key="1">
    <source>
        <dbReference type="EMBL" id="MDQ0492786.1"/>
    </source>
</evidence>